<evidence type="ECO:0000256" key="1">
    <source>
        <dbReference type="SAM" id="MobiDB-lite"/>
    </source>
</evidence>
<feature type="compositionally biased region" description="Basic and acidic residues" evidence="1">
    <location>
        <begin position="33"/>
        <end position="45"/>
    </location>
</feature>
<dbReference type="RefSeq" id="WP_011414795.1">
    <property type="nucleotide sequence ID" value="NC_007722.1"/>
</dbReference>
<dbReference type="Proteomes" id="UP000008808">
    <property type="component" value="Chromosome"/>
</dbReference>
<protein>
    <recommendedName>
        <fullName evidence="2">eCIS core domain-containing protein</fullName>
    </recommendedName>
</protein>
<dbReference type="KEGG" id="eli:ELI_09375"/>
<feature type="compositionally biased region" description="Low complexity" evidence="1">
    <location>
        <begin position="1"/>
        <end position="15"/>
    </location>
</feature>
<name>Q2N8M4_ERYLH</name>
<dbReference type="Pfam" id="PF13699">
    <property type="entry name" value="eCIS_core"/>
    <property type="match status" value="1"/>
</dbReference>
<sequence length="1252" mass="135463">MAQAARKPAEPAAAPKRAKPPPVRAKPSVQRKPKPEKDEVEDRKSVLLGGGVQAKRMAQRTAANGEDSAPDVQRKAAEEETPAATPSVQAKPFVQRMTLLDAQIDEAKKLADAGTGVRIQKAGFVSSPEDASEREADRVADAVVSSPAPKAAVGRVTTGVQRKESADDILRAGQSGGSDIEVEARIKAAAVGGKPMSKKTRALLEPRFDADFSGVRIHDDAQAARLATRIGARAFAYSNHIFFNEGQYQPDTIAGRHLLAHELTHTIQQKAAVQRKGAGGAAGAQIGESTGPQASRLGVSDALDFFAEAAYNIPGFRMFTILLGVNPINMRDVERTAANILRAIVEFLPGGRLITAVLDMYNVFEDVGAWVEEQMDSLGISGASIRASINEFLDSLSWSDIFDLDGVWERAKRIFTDPIDGILTFIGSLFDKILEFVQKAVLAPISALIEPTEGYGLLKQILGYDPITGEEVERDIGAIIGGLLTLAGQEELWNNIQEANALERIGEWFFTAIDSLIALVVSIPDRFVEAFETIEITEFMDLPGAIAKVLGVFGGIVLDFGAWILDTVFTLLKIIVEVVAPAVIPYLQKAGKAFDTIINDPIGFVGNLVAAAKKGFQLFFQNFIPNLRGALIQWLTGAMAGANIHIPQAFTLQEILKFVLSVLGLTWENVRPKLVRVLGETAVTALETGFELVTTLVTEGPAAAWQQIVEMIGNLRDMVIEQIISFVTDKVIEQAVIKLVSFLNPAGALIQAIIAIYNTVMFFVERLTQIAQVAGAFIDSIADIAEGKIDGAAAKVEQTMVGLLSLVISFLARLVGLGNVARAVTDLIEKLRRPIDQAIDRLIDWIVRQARRFMGAVRSGVARVVSWWRTRKPLTLPNGDRHTIFFEGNERGARLKMASEEKPVEDHLTDALADDDLSSAAKGRARIALNFFTQHLAPFSGTTLPDPMPAALQAKRDALPDRINDFAELIRGIPDQSDDAMPNAAFGWNGPDEATAELLSNRGSRGGRDARSGNPAGWRLLQHKGVTNDGDRWVRMHMISAAYGGQDVDGNLIPAPTAVNTGSIVRGFETSVEETLYGSETAGNVRRRNSLFNIAQRRAVIWLKTKSNGYHPAVAVPAAISDDGSYFATSVTFTGGLHYKNGANWDKDPRALISATAPIKRPTFPRTYRPNLNTIGRNTITERTGISDRFAMEIISERGGTPAARRHANVADFASRMTAYRIANGQPISGAFNGMIAAVGAAYGAKKIKWRG</sequence>
<evidence type="ECO:0000313" key="3">
    <source>
        <dbReference type="EMBL" id="ABC63967.1"/>
    </source>
</evidence>
<gene>
    <name evidence="3" type="ordered locus">ELI_09375</name>
</gene>
<keyword evidence="4" id="KW-1185">Reference proteome</keyword>
<organism evidence="3 4">
    <name type="scientific">Erythrobacter litoralis (strain HTCC2594)</name>
    <dbReference type="NCBI Taxonomy" id="314225"/>
    <lineage>
        <taxon>Bacteria</taxon>
        <taxon>Pseudomonadati</taxon>
        <taxon>Pseudomonadota</taxon>
        <taxon>Alphaproteobacteria</taxon>
        <taxon>Sphingomonadales</taxon>
        <taxon>Erythrobacteraceae</taxon>
        <taxon>Erythrobacter/Porphyrobacter group</taxon>
        <taxon>Erythrobacter</taxon>
    </lineage>
</organism>
<evidence type="ECO:0000259" key="2">
    <source>
        <dbReference type="Pfam" id="PF13699"/>
    </source>
</evidence>
<feature type="region of interest" description="Disordered" evidence="1">
    <location>
        <begin position="1"/>
        <end position="91"/>
    </location>
</feature>
<dbReference type="STRING" id="314225.ELI_09375"/>
<dbReference type="EMBL" id="CP000157">
    <property type="protein sequence ID" value="ABC63967.1"/>
    <property type="molecule type" value="Genomic_DNA"/>
</dbReference>
<dbReference type="HOGENOM" id="CLU_251454_0_0_5"/>
<dbReference type="InterPro" id="IPR025295">
    <property type="entry name" value="eCIS_core_dom"/>
</dbReference>
<reference evidence="4" key="1">
    <citation type="journal article" date="2009" name="J. Bacteriol.">
        <title>Complete genome sequence of Erythrobacter litoralis HTCC2594.</title>
        <authorList>
            <person name="Oh H.M."/>
            <person name="Giovannoni S.J."/>
            <person name="Ferriera S."/>
            <person name="Johnson J."/>
            <person name="Cho J.C."/>
        </authorList>
    </citation>
    <scope>NUCLEOTIDE SEQUENCE [LARGE SCALE GENOMIC DNA]</scope>
    <source>
        <strain evidence="4">HTCC2594</strain>
    </source>
</reference>
<dbReference type="OrthoDB" id="7387101at2"/>
<dbReference type="AlphaFoldDB" id="Q2N8M4"/>
<accession>Q2N8M4</accession>
<proteinExistence type="predicted"/>
<dbReference type="eggNOG" id="COG5412">
    <property type="taxonomic scope" value="Bacteria"/>
</dbReference>
<feature type="domain" description="eCIS core" evidence="2">
    <location>
        <begin position="195"/>
        <end position="271"/>
    </location>
</feature>
<evidence type="ECO:0000313" key="4">
    <source>
        <dbReference type="Proteomes" id="UP000008808"/>
    </source>
</evidence>